<dbReference type="PANTHER" id="PTHR43415">
    <property type="entry name" value="SPERMIDINE N(1)-ACETYLTRANSFERASE"/>
    <property type="match status" value="1"/>
</dbReference>
<accession>A0A0J8VBQ5</accession>
<evidence type="ECO:0000313" key="3">
    <source>
        <dbReference type="Proteomes" id="UP000240481"/>
    </source>
</evidence>
<evidence type="ECO:0000259" key="1">
    <source>
        <dbReference type="PROSITE" id="PS51186"/>
    </source>
</evidence>
<dbReference type="PROSITE" id="PS51186">
    <property type="entry name" value="GNAT"/>
    <property type="match status" value="1"/>
</dbReference>
<evidence type="ECO:0000313" key="2">
    <source>
        <dbReference type="EMBL" id="PSW23405.1"/>
    </source>
</evidence>
<dbReference type="Gene3D" id="3.40.630.30">
    <property type="match status" value="1"/>
</dbReference>
<dbReference type="GO" id="GO:0016747">
    <property type="term" value="F:acyltransferase activity, transferring groups other than amino-acyl groups"/>
    <property type="evidence" value="ECO:0007669"/>
    <property type="project" value="InterPro"/>
</dbReference>
<dbReference type="Pfam" id="PF13302">
    <property type="entry name" value="Acetyltransf_3"/>
    <property type="match status" value="1"/>
</dbReference>
<organism evidence="2 3">
    <name type="scientific">Photobacterium swingsii</name>
    <dbReference type="NCBI Taxonomy" id="680026"/>
    <lineage>
        <taxon>Bacteria</taxon>
        <taxon>Pseudomonadati</taxon>
        <taxon>Pseudomonadota</taxon>
        <taxon>Gammaproteobacteria</taxon>
        <taxon>Vibrionales</taxon>
        <taxon>Vibrionaceae</taxon>
        <taxon>Photobacterium</taxon>
    </lineage>
</organism>
<feature type="domain" description="N-acetyltransferase" evidence="1">
    <location>
        <begin position="6"/>
        <end position="166"/>
    </location>
</feature>
<dbReference type="STRING" id="680026.AB733_07900"/>
<keyword evidence="2" id="KW-0808">Transferase</keyword>
<reference evidence="2 3" key="1">
    <citation type="submission" date="2018-01" db="EMBL/GenBank/DDBJ databases">
        <title>Whole genome sequencing of Histamine producing bacteria.</title>
        <authorList>
            <person name="Butler K."/>
        </authorList>
    </citation>
    <scope>NUCLEOTIDE SEQUENCE [LARGE SCALE GENOMIC DNA]</scope>
    <source>
        <strain evidence="2 3">DSM 24669</strain>
    </source>
</reference>
<gene>
    <name evidence="2" type="ORF">C9I94_14855</name>
</gene>
<comment type="caution">
    <text evidence="2">The sequence shown here is derived from an EMBL/GenBank/DDBJ whole genome shotgun (WGS) entry which is preliminary data.</text>
</comment>
<dbReference type="PANTHER" id="PTHR43415:SF4">
    <property type="entry name" value="N-ACETYLTRANSFERASE DOMAIN-CONTAINING PROTEIN"/>
    <property type="match status" value="1"/>
</dbReference>
<keyword evidence="3" id="KW-1185">Reference proteome</keyword>
<dbReference type="AlphaFoldDB" id="A0A0J8VBQ5"/>
<sequence length="176" mass="20647">MEEKRINIRAARKSELELIHSLVISNNEWTKFNGPYYPYSHPSLEQFENSSFQRLLTGADLQLITIDDMPVGAVSCYWECEETRWLEAGVVIYDKQYWGKGIAALAIPLWVSYLFESKKIERVGLTTWSGNPRMMALALKLGFQQEARLRKVRYYQGEYYDSVKYGVLRSEWLERN</sequence>
<dbReference type="OrthoDB" id="9132139at2"/>
<protein>
    <submittedName>
        <fullName evidence="2">N-acetyltransferase</fullName>
    </submittedName>
</protein>
<name>A0A0J8VBQ5_9GAMM</name>
<dbReference type="InterPro" id="IPR016181">
    <property type="entry name" value="Acyl_CoA_acyltransferase"/>
</dbReference>
<dbReference type="InterPro" id="IPR000182">
    <property type="entry name" value="GNAT_dom"/>
</dbReference>
<proteinExistence type="predicted"/>
<dbReference type="RefSeq" id="WP_048898272.1">
    <property type="nucleotide sequence ID" value="NZ_AP024852.1"/>
</dbReference>
<dbReference type="Proteomes" id="UP000240481">
    <property type="component" value="Unassembled WGS sequence"/>
</dbReference>
<dbReference type="SUPFAM" id="SSF55729">
    <property type="entry name" value="Acyl-CoA N-acyltransferases (Nat)"/>
    <property type="match status" value="1"/>
</dbReference>
<dbReference type="EMBL" id="PYLZ01000008">
    <property type="protein sequence ID" value="PSW23405.1"/>
    <property type="molecule type" value="Genomic_DNA"/>
</dbReference>